<accession>A0A9P3GMX7</accession>
<evidence type="ECO:0000313" key="1">
    <source>
        <dbReference type="EMBL" id="GJE98345.1"/>
    </source>
</evidence>
<comment type="caution">
    <text evidence="1">The sequence shown here is derived from an EMBL/GenBank/DDBJ whole genome shotgun (WGS) entry which is preliminary data.</text>
</comment>
<dbReference type="AlphaFoldDB" id="A0A9P3GMX7"/>
<proteinExistence type="predicted"/>
<dbReference type="Proteomes" id="UP000703269">
    <property type="component" value="Unassembled WGS sequence"/>
</dbReference>
<sequence length="98" mass="10827">MFIRANAGSCTLCLALPCSLRPASVDRRPTSPDDYCGAIVLRWALKRLLLKHTHVEEEYASVRGEKPGSRYVFSLVQAASCDFTSHEGNARTELLTNS</sequence>
<gene>
    <name evidence="1" type="ORF">PsYK624_145730</name>
</gene>
<evidence type="ECO:0000313" key="2">
    <source>
        <dbReference type="Proteomes" id="UP000703269"/>
    </source>
</evidence>
<keyword evidence="2" id="KW-1185">Reference proteome</keyword>
<name>A0A9P3GMX7_9APHY</name>
<dbReference type="EMBL" id="BPQB01000086">
    <property type="protein sequence ID" value="GJE98345.1"/>
    <property type="molecule type" value="Genomic_DNA"/>
</dbReference>
<organism evidence="1 2">
    <name type="scientific">Phanerochaete sordida</name>
    <dbReference type="NCBI Taxonomy" id="48140"/>
    <lineage>
        <taxon>Eukaryota</taxon>
        <taxon>Fungi</taxon>
        <taxon>Dikarya</taxon>
        <taxon>Basidiomycota</taxon>
        <taxon>Agaricomycotina</taxon>
        <taxon>Agaricomycetes</taxon>
        <taxon>Polyporales</taxon>
        <taxon>Phanerochaetaceae</taxon>
        <taxon>Phanerochaete</taxon>
    </lineage>
</organism>
<protein>
    <submittedName>
        <fullName evidence="1">Uncharacterized protein</fullName>
    </submittedName>
</protein>
<reference evidence="1 2" key="1">
    <citation type="submission" date="2021-08" db="EMBL/GenBank/DDBJ databases">
        <title>Draft Genome Sequence of Phanerochaete sordida strain YK-624.</title>
        <authorList>
            <person name="Mori T."/>
            <person name="Dohra H."/>
            <person name="Suzuki T."/>
            <person name="Kawagishi H."/>
            <person name="Hirai H."/>
        </authorList>
    </citation>
    <scope>NUCLEOTIDE SEQUENCE [LARGE SCALE GENOMIC DNA]</scope>
    <source>
        <strain evidence="1 2">YK-624</strain>
    </source>
</reference>